<sequence>MAFNKKELDQSFKQISIDGFTFKKEIMGYSWSKEYPNRTIDLAGK</sequence>
<dbReference type="RefSeq" id="WP_196098905.1">
    <property type="nucleotide sequence ID" value="NZ_CP064939.1"/>
</dbReference>
<keyword evidence="2" id="KW-1185">Reference proteome</keyword>
<protein>
    <submittedName>
        <fullName evidence="1">Uncharacterized protein</fullName>
    </submittedName>
</protein>
<dbReference type="EMBL" id="CP064939">
    <property type="protein sequence ID" value="QPH39438.1"/>
    <property type="molecule type" value="Genomic_DNA"/>
</dbReference>
<accession>A0A7S9PYI5</accession>
<dbReference type="KEGG" id="pex:IZT61_20740"/>
<gene>
    <name evidence="1" type="ORF">IZT61_20740</name>
</gene>
<name>A0A7S9PYI5_9SPHI</name>
<proteinExistence type="predicted"/>
<evidence type="ECO:0000313" key="2">
    <source>
        <dbReference type="Proteomes" id="UP000594759"/>
    </source>
</evidence>
<organism evidence="1 2">
    <name type="scientific">Pedobacter endophyticus</name>
    <dbReference type="NCBI Taxonomy" id="2789740"/>
    <lineage>
        <taxon>Bacteria</taxon>
        <taxon>Pseudomonadati</taxon>
        <taxon>Bacteroidota</taxon>
        <taxon>Sphingobacteriia</taxon>
        <taxon>Sphingobacteriales</taxon>
        <taxon>Sphingobacteriaceae</taxon>
        <taxon>Pedobacter</taxon>
    </lineage>
</organism>
<dbReference type="Proteomes" id="UP000594759">
    <property type="component" value="Chromosome"/>
</dbReference>
<reference evidence="1 2" key="1">
    <citation type="submission" date="2020-11" db="EMBL/GenBank/DDBJ databases">
        <title>Pedobacter endophytica, an endophytic bacteria isolated form Carex pumila.</title>
        <authorList>
            <person name="Peng Y."/>
            <person name="Jiang L."/>
            <person name="Lee J."/>
        </authorList>
    </citation>
    <scope>NUCLEOTIDE SEQUENCE [LARGE SCALE GENOMIC DNA]</scope>
    <source>
        <strain evidence="1 2">JBR3-12</strain>
    </source>
</reference>
<evidence type="ECO:0000313" key="1">
    <source>
        <dbReference type="EMBL" id="QPH39438.1"/>
    </source>
</evidence>
<dbReference type="AlphaFoldDB" id="A0A7S9PYI5"/>